<protein>
    <submittedName>
        <fullName evidence="1">Uncharacterized protein</fullName>
    </submittedName>
</protein>
<gene>
    <name evidence="1" type="ORF">UFOVP101_21</name>
    <name evidence="2" type="ORF">UFOVP270_35</name>
</gene>
<evidence type="ECO:0000313" key="1">
    <source>
        <dbReference type="EMBL" id="CAB4128197.1"/>
    </source>
</evidence>
<accession>A0A6J5L4S6</accession>
<evidence type="ECO:0000313" key="2">
    <source>
        <dbReference type="EMBL" id="CAB4134251.1"/>
    </source>
</evidence>
<organism evidence="1">
    <name type="scientific">uncultured Caudovirales phage</name>
    <dbReference type="NCBI Taxonomy" id="2100421"/>
    <lineage>
        <taxon>Viruses</taxon>
        <taxon>Duplodnaviria</taxon>
        <taxon>Heunggongvirae</taxon>
        <taxon>Uroviricota</taxon>
        <taxon>Caudoviricetes</taxon>
        <taxon>Peduoviridae</taxon>
        <taxon>Maltschvirus</taxon>
        <taxon>Maltschvirus maltsch</taxon>
    </lineage>
</organism>
<dbReference type="EMBL" id="LR796232">
    <property type="protein sequence ID" value="CAB4128197.1"/>
    <property type="molecule type" value="Genomic_DNA"/>
</dbReference>
<proteinExistence type="predicted"/>
<name>A0A6J5L4S6_9CAUD</name>
<reference evidence="1" key="1">
    <citation type="submission" date="2020-04" db="EMBL/GenBank/DDBJ databases">
        <authorList>
            <person name="Chiriac C."/>
            <person name="Salcher M."/>
            <person name="Ghai R."/>
            <person name="Kavagutti S V."/>
        </authorList>
    </citation>
    <scope>NUCLEOTIDE SEQUENCE</scope>
</reference>
<sequence length="228" mass="26704">MIRSYVFGRKRTCNGCGSLKEENYINDTHCAKCRSEINKARRIEKRECFGLPKYRSGRSPLCCSCKQPKEPGLENESRCKKCKSDSKKLLRAKKREIMGMAQFGSGRKPECCRCGGPKERIEAGYCNKCKNYTERERRKSKILEEDFVANERKKVNERYKNDPEFALKKLVWTTTNRYIKSGFLVKKPCEVCGNEKVDAHHDDYAKPLSVRWLCRKHHNEHHRNESKI</sequence>
<dbReference type="EMBL" id="LR796285">
    <property type="protein sequence ID" value="CAB4134251.1"/>
    <property type="molecule type" value="Genomic_DNA"/>
</dbReference>